<evidence type="ECO:0000259" key="2">
    <source>
        <dbReference type="PROSITE" id="PS51352"/>
    </source>
</evidence>
<evidence type="ECO:0000313" key="4">
    <source>
        <dbReference type="Proteomes" id="UP001496674"/>
    </source>
</evidence>
<feature type="chain" id="PRO_5047277512" description="Thioredoxin domain-containing protein" evidence="1">
    <location>
        <begin position="25"/>
        <end position="198"/>
    </location>
</feature>
<dbReference type="InterPro" id="IPR050553">
    <property type="entry name" value="Thioredoxin_ResA/DsbE_sf"/>
</dbReference>
<feature type="signal peptide" evidence="1">
    <location>
        <begin position="1"/>
        <end position="24"/>
    </location>
</feature>
<accession>A0ABN6Z854</accession>
<gene>
    <name evidence="3" type="ORF">BSYN_00210</name>
</gene>
<dbReference type="Proteomes" id="UP001496674">
    <property type="component" value="Chromosome"/>
</dbReference>
<dbReference type="InterPro" id="IPR000866">
    <property type="entry name" value="AhpC/TSA"/>
</dbReference>
<dbReference type="PANTHER" id="PTHR42852">
    <property type="entry name" value="THIOL:DISULFIDE INTERCHANGE PROTEIN DSBE"/>
    <property type="match status" value="1"/>
</dbReference>
<dbReference type="PANTHER" id="PTHR42852:SF13">
    <property type="entry name" value="PROTEIN DIPZ"/>
    <property type="match status" value="1"/>
</dbReference>
<protein>
    <recommendedName>
        <fullName evidence="2">Thioredoxin domain-containing protein</fullName>
    </recommendedName>
</protein>
<dbReference type="PROSITE" id="PS51352">
    <property type="entry name" value="THIOREDOXIN_2"/>
    <property type="match status" value="1"/>
</dbReference>
<proteinExistence type="predicted"/>
<dbReference type="InterPro" id="IPR013766">
    <property type="entry name" value="Thioredoxin_domain"/>
</dbReference>
<keyword evidence="4" id="KW-1185">Reference proteome</keyword>
<dbReference type="CDD" id="cd02966">
    <property type="entry name" value="TlpA_like_family"/>
    <property type="match status" value="1"/>
</dbReference>
<dbReference type="Gene3D" id="3.40.30.10">
    <property type="entry name" value="Glutaredoxin"/>
    <property type="match status" value="1"/>
</dbReference>
<dbReference type="EMBL" id="AP028055">
    <property type="protein sequence ID" value="BEG97756.1"/>
    <property type="molecule type" value="Genomic_DNA"/>
</dbReference>
<dbReference type="SUPFAM" id="SSF52833">
    <property type="entry name" value="Thioredoxin-like"/>
    <property type="match status" value="1"/>
</dbReference>
<dbReference type="InterPro" id="IPR036249">
    <property type="entry name" value="Thioredoxin-like_sf"/>
</dbReference>
<organism evidence="3 4">
    <name type="scientific">Bacteroides sedimenti</name>
    <dbReference type="NCBI Taxonomy" id="2136147"/>
    <lineage>
        <taxon>Bacteria</taxon>
        <taxon>Pseudomonadati</taxon>
        <taxon>Bacteroidota</taxon>
        <taxon>Bacteroidia</taxon>
        <taxon>Bacteroidales</taxon>
        <taxon>Bacteroidaceae</taxon>
        <taxon>Bacteroides</taxon>
    </lineage>
</organism>
<feature type="domain" description="Thioredoxin" evidence="2">
    <location>
        <begin position="59"/>
        <end position="192"/>
    </location>
</feature>
<name>A0ABN6Z854_9BACE</name>
<evidence type="ECO:0000256" key="1">
    <source>
        <dbReference type="SAM" id="SignalP"/>
    </source>
</evidence>
<sequence length="198" mass="22696">MLTTKNLMRRIVFLLLMFCSVEIAYSTVGNDDVTDGLANGAFKKSKAMLKAEDKALENKLCGKPCPEFTLNDSEGKLWTHRSIRGKVTLINIWHVYCEPCINEFPQLNELTKKYPEANFLSMTFNTPEQVEKVKLKNKLMYHQLFEAINFISKTGITATPTCLLIDKSGTIRYVFRGADEKQCKRIVKKMKELSKEEL</sequence>
<evidence type="ECO:0000313" key="3">
    <source>
        <dbReference type="EMBL" id="BEG97756.1"/>
    </source>
</evidence>
<reference evidence="3 4" key="1">
    <citation type="submission" date="2023-04" db="EMBL/GenBank/DDBJ databases">
        <title>Draft genome sequence of acteroides sedimenti strain YN3PY1.</title>
        <authorList>
            <person name="Yoshida N."/>
        </authorList>
    </citation>
    <scope>NUCLEOTIDE SEQUENCE [LARGE SCALE GENOMIC DNA]</scope>
    <source>
        <strain evidence="3 4">YN3PY1</strain>
    </source>
</reference>
<keyword evidence="1" id="KW-0732">Signal</keyword>
<dbReference type="Pfam" id="PF00578">
    <property type="entry name" value="AhpC-TSA"/>
    <property type="match status" value="1"/>
</dbReference>